<evidence type="ECO:0000259" key="1">
    <source>
        <dbReference type="PROSITE" id="PS51186"/>
    </source>
</evidence>
<dbReference type="PANTHER" id="PTHR43441">
    <property type="entry name" value="RIBOSOMAL-PROTEIN-SERINE ACETYLTRANSFERASE"/>
    <property type="match status" value="1"/>
</dbReference>
<evidence type="ECO:0000313" key="3">
    <source>
        <dbReference type="Proteomes" id="UP001589693"/>
    </source>
</evidence>
<protein>
    <submittedName>
        <fullName evidence="2">GNAT family N-acetyltransferase</fullName>
        <ecNumber evidence="2">2.3.-.-</ecNumber>
    </submittedName>
</protein>
<dbReference type="Pfam" id="PF13302">
    <property type="entry name" value="Acetyltransf_3"/>
    <property type="match status" value="1"/>
</dbReference>
<feature type="domain" description="N-acetyltransferase" evidence="1">
    <location>
        <begin position="49"/>
        <end position="205"/>
    </location>
</feature>
<dbReference type="InterPro" id="IPR000182">
    <property type="entry name" value="GNAT_dom"/>
</dbReference>
<name>A0ABV6A7J2_9PSEU</name>
<reference evidence="2 3" key="1">
    <citation type="submission" date="2024-09" db="EMBL/GenBank/DDBJ databases">
        <authorList>
            <person name="Sun Q."/>
            <person name="Mori K."/>
        </authorList>
    </citation>
    <scope>NUCLEOTIDE SEQUENCE [LARGE SCALE GENOMIC DNA]</scope>
    <source>
        <strain evidence="2 3">TBRC 7907</strain>
    </source>
</reference>
<dbReference type="PANTHER" id="PTHR43441:SF10">
    <property type="entry name" value="ACETYLTRANSFERASE"/>
    <property type="match status" value="1"/>
</dbReference>
<dbReference type="GO" id="GO:0016746">
    <property type="term" value="F:acyltransferase activity"/>
    <property type="evidence" value="ECO:0007669"/>
    <property type="project" value="UniProtKB-KW"/>
</dbReference>
<organism evidence="2 3">
    <name type="scientific">Allokutzneria oryzae</name>
    <dbReference type="NCBI Taxonomy" id="1378989"/>
    <lineage>
        <taxon>Bacteria</taxon>
        <taxon>Bacillati</taxon>
        <taxon>Actinomycetota</taxon>
        <taxon>Actinomycetes</taxon>
        <taxon>Pseudonocardiales</taxon>
        <taxon>Pseudonocardiaceae</taxon>
        <taxon>Allokutzneria</taxon>
    </lineage>
</organism>
<comment type="caution">
    <text evidence="2">The sequence shown here is derived from an EMBL/GenBank/DDBJ whole genome shotgun (WGS) entry which is preliminary data.</text>
</comment>
<accession>A0ABV6A7J2</accession>
<dbReference type="InterPro" id="IPR051908">
    <property type="entry name" value="Ribosomal_N-acetyltransferase"/>
</dbReference>
<dbReference type="SUPFAM" id="SSF55729">
    <property type="entry name" value="Acyl-CoA N-acyltransferases (Nat)"/>
    <property type="match status" value="1"/>
</dbReference>
<sequence>MNARFLVGAVARRIRPESPGWPVVLGPELDRGRRTRLRPPRADDATAWSRVVRADREQLEPWWPTSGQAWAERTAEPRWRERAWAARRAARKGYSVPLVIEVDGRFGGEMSLDRLDRTQGTAELGAWIASEFRGTSVAQRSLRMMMRHAFGPLGLRRVVAPVGVGNRAAALVLARNGFRKEGVMRQHMHVGGRLVDHQLWSLLPGDVDWL</sequence>
<dbReference type="InterPro" id="IPR016181">
    <property type="entry name" value="Acyl_CoA_acyltransferase"/>
</dbReference>
<keyword evidence="3" id="KW-1185">Reference proteome</keyword>
<dbReference type="Gene3D" id="3.40.630.30">
    <property type="match status" value="1"/>
</dbReference>
<proteinExistence type="predicted"/>
<dbReference type="EC" id="2.3.-.-" evidence="2"/>
<dbReference type="EMBL" id="JBHLZU010000033">
    <property type="protein sequence ID" value="MFB9909141.1"/>
    <property type="molecule type" value="Genomic_DNA"/>
</dbReference>
<dbReference type="PROSITE" id="PS51186">
    <property type="entry name" value="GNAT"/>
    <property type="match status" value="1"/>
</dbReference>
<dbReference type="Proteomes" id="UP001589693">
    <property type="component" value="Unassembled WGS sequence"/>
</dbReference>
<keyword evidence="2" id="KW-0808">Transferase</keyword>
<keyword evidence="2" id="KW-0012">Acyltransferase</keyword>
<gene>
    <name evidence="2" type="ORF">ACFFQA_34830</name>
</gene>
<dbReference type="RefSeq" id="WP_377861623.1">
    <property type="nucleotide sequence ID" value="NZ_JBHLZU010000033.1"/>
</dbReference>
<evidence type="ECO:0000313" key="2">
    <source>
        <dbReference type="EMBL" id="MFB9909141.1"/>
    </source>
</evidence>